<dbReference type="AlphaFoldDB" id="S9QUR5"/>
<protein>
    <submittedName>
        <fullName evidence="2">Uncharacterized protein</fullName>
    </submittedName>
</protein>
<feature type="chain" id="PRO_5004555370" evidence="1">
    <location>
        <begin position="18"/>
        <end position="203"/>
    </location>
</feature>
<evidence type="ECO:0000256" key="1">
    <source>
        <dbReference type="SAM" id="SignalP"/>
    </source>
</evidence>
<evidence type="ECO:0000313" key="3">
    <source>
        <dbReference type="Proteomes" id="UP000015346"/>
    </source>
</evidence>
<accession>S9QUR5</accession>
<keyword evidence="1" id="KW-0732">Signal</keyword>
<dbReference type="OrthoDB" id="7859341at2"/>
<proteinExistence type="predicted"/>
<dbReference type="STRING" id="1123069.ruthe_02963"/>
<keyword evidence="3" id="KW-1185">Reference proteome</keyword>
<dbReference type="RefSeq" id="WP_021099026.1">
    <property type="nucleotide sequence ID" value="NZ_KE557324.1"/>
</dbReference>
<dbReference type="EMBL" id="AOLV01000033">
    <property type="protein sequence ID" value="EPX83337.1"/>
    <property type="molecule type" value="Genomic_DNA"/>
</dbReference>
<dbReference type="HOGENOM" id="CLU_1348094_0_0_5"/>
<evidence type="ECO:0000313" key="2">
    <source>
        <dbReference type="EMBL" id="EPX83337.1"/>
    </source>
</evidence>
<name>S9QUR5_9RHOB</name>
<reference evidence="2 3" key="1">
    <citation type="journal article" date="2013" name="Stand. Genomic Sci.">
        <title>Genome sequence of the reddish-pigmented Rubellimicrobium thermophilum type strain (DSM 16684(T)), a member of the Roseobacter clade.</title>
        <authorList>
            <person name="Fiebig A."/>
            <person name="Riedel T."/>
            <person name="Gronow S."/>
            <person name="Petersen J."/>
            <person name="Klenk H.P."/>
            <person name="Goker M."/>
        </authorList>
    </citation>
    <scope>NUCLEOTIDE SEQUENCE [LARGE SCALE GENOMIC DNA]</scope>
    <source>
        <strain evidence="2 3">DSM 16684</strain>
    </source>
</reference>
<comment type="caution">
    <text evidence="2">The sequence shown here is derived from an EMBL/GenBank/DDBJ whole genome shotgun (WGS) entry which is preliminary data.</text>
</comment>
<organism evidence="2 3">
    <name type="scientific">Rubellimicrobium thermophilum DSM 16684</name>
    <dbReference type="NCBI Taxonomy" id="1123069"/>
    <lineage>
        <taxon>Bacteria</taxon>
        <taxon>Pseudomonadati</taxon>
        <taxon>Pseudomonadota</taxon>
        <taxon>Alphaproteobacteria</taxon>
        <taxon>Rhodobacterales</taxon>
        <taxon>Roseobacteraceae</taxon>
        <taxon>Rubellimicrobium</taxon>
    </lineage>
</organism>
<dbReference type="Proteomes" id="UP000015346">
    <property type="component" value="Unassembled WGS sequence"/>
</dbReference>
<feature type="signal peptide" evidence="1">
    <location>
        <begin position="1"/>
        <end position="17"/>
    </location>
</feature>
<sequence length="203" mass="22016">MFRIASLVLLAVAPAMAVCQCLDATALGRGVVISFDNGDLTTMQRMADGTLRVVEEFADGHPTLQLRAAWGIYYFEEFQIDETGEEVAGSRLDILFPVPLSDLPRPAAGMEWSGQTINRFADGTERPEITTIRLAAGGRPLRLSGCDYETIDMVLRYDWEEEGGLTLHASYLPAIGIGIVVSSQYDGSQASAKTPVGMTPARK</sequence>
<gene>
    <name evidence="2" type="ORF">ruthe_02963</name>
</gene>